<evidence type="ECO:0000313" key="2">
    <source>
        <dbReference type="EMBL" id="MET4576118.1"/>
    </source>
</evidence>
<proteinExistence type="inferred from homology"/>
<comment type="caution">
    <text evidence="2">The sequence shown here is derived from an EMBL/GenBank/DDBJ whole genome shotgun (WGS) entry which is preliminary data.</text>
</comment>
<dbReference type="CDD" id="cd13578">
    <property type="entry name" value="PBP2_Bug27"/>
    <property type="match status" value="1"/>
</dbReference>
<evidence type="ECO:0000313" key="3">
    <source>
        <dbReference type="Proteomes" id="UP001549320"/>
    </source>
</evidence>
<dbReference type="Gene3D" id="3.40.190.10">
    <property type="entry name" value="Periplasmic binding protein-like II"/>
    <property type="match status" value="1"/>
</dbReference>
<name>A0ABV2Q6B2_9BURK</name>
<dbReference type="EMBL" id="JBEPSH010000002">
    <property type="protein sequence ID" value="MET4576118.1"/>
    <property type="molecule type" value="Genomic_DNA"/>
</dbReference>
<organism evidence="2 3">
    <name type="scientific">Ottowia thiooxydans</name>
    <dbReference type="NCBI Taxonomy" id="219182"/>
    <lineage>
        <taxon>Bacteria</taxon>
        <taxon>Pseudomonadati</taxon>
        <taxon>Pseudomonadota</taxon>
        <taxon>Betaproteobacteria</taxon>
        <taxon>Burkholderiales</taxon>
        <taxon>Comamonadaceae</taxon>
        <taxon>Ottowia</taxon>
    </lineage>
</organism>
<gene>
    <name evidence="2" type="ORF">ABIE13_001218</name>
</gene>
<dbReference type="PIRSF" id="PIRSF017082">
    <property type="entry name" value="YflP"/>
    <property type="match status" value="1"/>
</dbReference>
<protein>
    <submittedName>
        <fullName evidence="2">Tripartite-type tricarboxylate transporter receptor subunit TctC</fullName>
    </submittedName>
</protein>
<dbReference type="InterPro" id="IPR005064">
    <property type="entry name" value="BUG"/>
</dbReference>
<dbReference type="Proteomes" id="UP001549320">
    <property type="component" value="Unassembled WGS sequence"/>
</dbReference>
<dbReference type="InterPro" id="IPR042100">
    <property type="entry name" value="Bug_dom1"/>
</dbReference>
<dbReference type="PANTHER" id="PTHR42928">
    <property type="entry name" value="TRICARBOXYLATE-BINDING PROTEIN"/>
    <property type="match status" value="1"/>
</dbReference>
<comment type="similarity">
    <text evidence="1">Belongs to the UPF0065 (bug) family.</text>
</comment>
<keyword evidence="2" id="KW-0675">Receptor</keyword>
<dbReference type="SUPFAM" id="SSF53850">
    <property type="entry name" value="Periplasmic binding protein-like II"/>
    <property type="match status" value="1"/>
</dbReference>
<accession>A0ABV2Q6B2</accession>
<dbReference type="Gene3D" id="3.40.190.150">
    <property type="entry name" value="Bordetella uptake gene, domain 1"/>
    <property type="match status" value="1"/>
</dbReference>
<evidence type="ECO:0000256" key="1">
    <source>
        <dbReference type="ARBA" id="ARBA00006987"/>
    </source>
</evidence>
<dbReference type="Pfam" id="PF03401">
    <property type="entry name" value="TctC"/>
    <property type="match status" value="1"/>
</dbReference>
<reference evidence="2 3" key="1">
    <citation type="submission" date="2024-06" db="EMBL/GenBank/DDBJ databases">
        <title>Sorghum-associated microbial communities from plants grown in Nebraska, USA.</title>
        <authorList>
            <person name="Schachtman D."/>
        </authorList>
    </citation>
    <scope>NUCLEOTIDE SEQUENCE [LARGE SCALE GENOMIC DNA]</scope>
    <source>
        <strain evidence="2 3">2709</strain>
    </source>
</reference>
<keyword evidence="3" id="KW-1185">Reference proteome</keyword>
<dbReference type="PANTHER" id="PTHR42928:SF5">
    <property type="entry name" value="BLR1237 PROTEIN"/>
    <property type="match status" value="1"/>
</dbReference>
<sequence>MENKTPKTGTLATFDKTTMTRRNVVLAATAIALTGGAHGQSTNAPIRILVGAPAGGSTDTLARSLALSMGPVLGRIVIVENRPGAGGNIAADAVAKAAPDGNTLLLSFTSHAINATLYPSLPFNPVKDFTALTCVATSPSILVAHPSLPVKDVQELIALAKAKPGQLNFAIGSVGSSLHMAGEAFKMQSGVDIVNIPYKGTAPAVQDVLAGQVQLMFAAIGNVKAHIQAGKLKALGVTSLKRLPAFPDVPAIAEALPGYESSAWFGLFGPAHMPAARIKQISDAARQALQQPDMRQRLDIEGALPVGNTPEQFSTFVQSEITRWARVVKFSGAKPE</sequence>